<dbReference type="GO" id="GO:0019911">
    <property type="term" value="F:structural constituent of myelin sheath"/>
    <property type="evidence" value="ECO:0007669"/>
    <property type="project" value="InterPro"/>
</dbReference>
<evidence type="ECO:0000256" key="1">
    <source>
        <dbReference type="ARBA" id="ARBA00004392"/>
    </source>
</evidence>
<dbReference type="InParanoid" id="A0A6J2RAL3"/>
<proteinExistence type="inferred from homology"/>
<dbReference type="InterPro" id="IPR000548">
    <property type="entry name" value="Myelin_BP"/>
</dbReference>
<feature type="compositionally biased region" description="Low complexity" evidence="6">
    <location>
        <begin position="94"/>
        <end position="109"/>
    </location>
</feature>
<protein>
    <recommendedName>
        <fullName evidence="3">Myelin basic protein</fullName>
    </recommendedName>
</protein>
<evidence type="ECO:0000256" key="5">
    <source>
        <dbReference type="ARBA" id="ARBA00023136"/>
    </source>
</evidence>
<feature type="compositionally biased region" description="Low complexity" evidence="6">
    <location>
        <begin position="1"/>
        <end position="11"/>
    </location>
</feature>
<dbReference type="PRINTS" id="PR00212">
    <property type="entry name" value="MYELINMBP"/>
</dbReference>
<feature type="region of interest" description="Disordered" evidence="6">
    <location>
        <begin position="93"/>
        <end position="114"/>
    </location>
</feature>
<evidence type="ECO:0000256" key="4">
    <source>
        <dbReference type="ARBA" id="ARBA00022475"/>
    </source>
</evidence>
<evidence type="ECO:0000256" key="2">
    <source>
        <dbReference type="ARBA" id="ARBA00005936"/>
    </source>
</evidence>
<feature type="region of interest" description="Disordered" evidence="6">
    <location>
        <begin position="1"/>
        <end position="63"/>
    </location>
</feature>
<keyword evidence="5" id="KW-0472">Membrane</keyword>
<reference evidence="8" key="1">
    <citation type="submission" date="2025-08" db="UniProtKB">
        <authorList>
            <consortium name="RefSeq"/>
        </authorList>
    </citation>
    <scope>IDENTIFICATION</scope>
</reference>
<sequence>MASASSSAQAAFGLGRRKKSPGLLDQIGNFFGGDKKRKTKGSFRGALSPGPQKSATSPRKRGAENAVVHFFRTIVSPAPPKSRWTGLAAKMGLGDQKSQSAKAKKASAGDGKGTLTRIFKMGSRSASPSKR</sequence>
<keyword evidence="7" id="KW-1185">Reference proteome</keyword>
<dbReference type="AlphaFoldDB" id="A0A6J2RAL3"/>
<evidence type="ECO:0000313" key="7">
    <source>
        <dbReference type="Proteomes" id="UP000504630"/>
    </source>
</evidence>
<dbReference type="PANTHER" id="PTHR11429:SF0">
    <property type="entry name" value="MYELIN BASIC PROTEIN"/>
    <property type="match status" value="1"/>
</dbReference>
<dbReference type="RefSeq" id="XP_029307863.1">
    <property type="nucleotide sequence ID" value="XM_029452003.1"/>
</dbReference>
<evidence type="ECO:0000313" key="8">
    <source>
        <dbReference type="RefSeq" id="XP_029307863.1"/>
    </source>
</evidence>
<comment type="similarity">
    <text evidence="2">Belongs to the myelin basic protein family.</text>
</comment>
<evidence type="ECO:0000256" key="6">
    <source>
        <dbReference type="SAM" id="MobiDB-lite"/>
    </source>
</evidence>
<accession>A0A6J2RAL3</accession>
<dbReference type="GeneID" id="115021506"/>
<evidence type="ECO:0000256" key="3">
    <source>
        <dbReference type="ARBA" id="ARBA00019097"/>
    </source>
</evidence>
<dbReference type="Proteomes" id="UP000504630">
    <property type="component" value="Chromosome 16"/>
</dbReference>
<dbReference type="GO" id="GO:0043209">
    <property type="term" value="C:myelin sheath"/>
    <property type="evidence" value="ECO:0007669"/>
    <property type="project" value="UniProtKB-SubCell"/>
</dbReference>
<dbReference type="Pfam" id="PF01669">
    <property type="entry name" value="Myelin_MBP"/>
    <property type="match status" value="1"/>
</dbReference>
<dbReference type="KEGG" id="cgob:115021506"/>
<name>A0A6J2RAL3_COTGO</name>
<dbReference type="PANTHER" id="PTHR11429">
    <property type="entry name" value="MYELIN BASIC PROTEIN"/>
    <property type="match status" value="1"/>
</dbReference>
<comment type="subcellular location">
    <subcellularLocation>
        <location evidence="1">Myelin membrane</location>
        <topology evidence="1">Peripheral membrane protein</topology>
        <orientation evidence="1">Cytoplasmic side</orientation>
    </subcellularLocation>
</comment>
<keyword evidence="4" id="KW-1003">Cell membrane</keyword>
<dbReference type="CTD" id="368319"/>
<dbReference type="OrthoDB" id="8862162at2759"/>
<organism evidence="7 8">
    <name type="scientific">Cottoperca gobio</name>
    <name type="common">Frogmouth</name>
    <name type="synonym">Aphritis gobio</name>
    <dbReference type="NCBI Taxonomy" id="56716"/>
    <lineage>
        <taxon>Eukaryota</taxon>
        <taxon>Metazoa</taxon>
        <taxon>Chordata</taxon>
        <taxon>Craniata</taxon>
        <taxon>Vertebrata</taxon>
        <taxon>Euteleostomi</taxon>
        <taxon>Actinopterygii</taxon>
        <taxon>Neopterygii</taxon>
        <taxon>Teleostei</taxon>
        <taxon>Neoteleostei</taxon>
        <taxon>Acanthomorphata</taxon>
        <taxon>Eupercaria</taxon>
        <taxon>Perciformes</taxon>
        <taxon>Notothenioidei</taxon>
        <taxon>Bovichtidae</taxon>
        <taxon>Cottoperca</taxon>
    </lineage>
</organism>
<gene>
    <name evidence="8" type="primary">mbpb</name>
</gene>